<accession>A0ABN7UN92</accession>
<feature type="region of interest" description="Disordered" evidence="1">
    <location>
        <begin position="1"/>
        <end position="41"/>
    </location>
</feature>
<evidence type="ECO:0000313" key="3">
    <source>
        <dbReference type="Proteomes" id="UP000789901"/>
    </source>
</evidence>
<feature type="compositionally biased region" description="Polar residues" evidence="1">
    <location>
        <begin position="1"/>
        <end position="10"/>
    </location>
</feature>
<feature type="compositionally biased region" description="Basic and acidic residues" evidence="1">
    <location>
        <begin position="14"/>
        <end position="23"/>
    </location>
</feature>
<dbReference type="Proteomes" id="UP000789901">
    <property type="component" value="Unassembled WGS sequence"/>
</dbReference>
<feature type="compositionally biased region" description="Basic and acidic residues" evidence="1">
    <location>
        <begin position="31"/>
        <end position="41"/>
    </location>
</feature>
<gene>
    <name evidence="2" type="ORF">GMARGA_LOCUS8283</name>
</gene>
<evidence type="ECO:0000313" key="2">
    <source>
        <dbReference type="EMBL" id="CAG8630043.1"/>
    </source>
</evidence>
<keyword evidence="3" id="KW-1185">Reference proteome</keyword>
<evidence type="ECO:0000256" key="1">
    <source>
        <dbReference type="SAM" id="MobiDB-lite"/>
    </source>
</evidence>
<sequence length="41" mass="4884">MSSEFTSTRKNNPRKRDTSRKNLENLINEQKLTKQMKESIT</sequence>
<proteinExistence type="predicted"/>
<reference evidence="2 3" key="1">
    <citation type="submission" date="2021-06" db="EMBL/GenBank/DDBJ databases">
        <authorList>
            <person name="Kallberg Y."/>
            <person name="Tangrot J."/>
            <person name="Rosling A."/>
        </authorList>
    </citation>
    <scope>NUCLEOTIDE SEQUENCE [LARGE SCALE GENOMIC DNA]</scope>
    <source>
        <strain evidence="2 3">120-4 pot B 10/14</strain>
    </source>
</reference>
<organism evidence="2 3">
    <name type="scientific">Gigaspora margarita</name>
    <dbReference type="NCBI Taxonomy" id="4874"/>
    <lineage>
        <taxon>Eukaryota</taxon>
        <taxon>Fungi</taxon>
        <taxon>Fungi incertae sedis</taxon>
        <taxon>Mucoromycota</taxon>
        <taxon>Glomeromycotina</taxon>
        <taxon>Glomeromycetes</taxon>
        <taxon>Diversisporales</taxon>
        <taxon>Gigasporaceae</taxon>
        <taxon>Gigaspora</taxon>
    </lineage>
</organism>
<name>A0ABN7UN92_GIGMA</name>
<protein>
    <submittedName>
        <fullName evidence="2">41415_t:CDS:1</fullName>
    </submittedName>
</protein>
<dbReference type="EMBL" id="CAJVQB010004219">
    <property type="protein sequence ID" value="CAG8630043.1"/>
    <property type="molecule type" value="Genomic_DNA"/>
</dbReference>
<comment type="caution">
    <text evidence="2">The sequence shown here is derived from an EMBL/GenBank/DDBJ whole genome shotgun (WGS) entry which is preliminary data.</text>
</comment>